<dbReference type="Gene3D" id="3.40.50.300">
    <property type="entry name" value="P-loop containing nucleotide triphosphate hydrolases"/>
    <property type="match status" value="1"/>
</dbReference>
<dbReference type="InterPro" id="IPR027417">
    <property type="entry name" value="P-loop_NTPase"/>
</dbReference>
<sequence length="347" mass="40813">MYGWSLLRTNKNPVDATTRSVDDEYVVNMLNVRGRRELERLEISNSTILPRTDVNAEGPLPPFLYSFSQMVSTYEALKVLARALQAQPRYSTAFYGREKKYKLGACLIPKIMSTSMTAVLCYLQNTTEFDESGRKIQNEMWKERFCGKEIEYKTMKEFEKKENQDNSYKIFTVVRDPIERFLSAFTDKCYYEPRKPVPNNMCVEVGCGDDLECFIKKLEKRMWDFVKRKEKKLSAMDVHVMPQTWNCEMERYLEKNKFFRYSKQPSPEYNNFLHEFKGLLRQRKVSEDLIDNVMSSINGSTSPHSTAGASARSFYANRLYSRPDLLKILVNIYYYDYKVFGFPMPEL</sequence>
<evidence type="ECO:0000313" key="4">
    <source>
        <dbReference type="Proteomes" id="UP000659654"/>
    </source>
</evidence>
<dbReference type="EMBL" id="CAJFDI010000003">
    <property type="protein sequence ID" value="CAD5219239.1"/>
    <property type="molecule type" value="Genomic_DNA"/>
</dbReference>
<evidence type="ECO:0000313" key="2">
    <source>
        <dbReference type="EMBL" id="CAG9104320.1"/>
    </source>
</evidence>
<dbReference type="Proteomes" id="UP000659654">
    <property type="component" value="Unassembled WGS sequence"/>
</dbReference>
<dbReference type="GO" id="GO:0016020">
    <property type="term" value="C:membrane"/>
    <property type="evidence" value="ECO:0007669"/>
    <property type="project" value="InterPro"/>
</dbReference>
<dbReference type="GO" id="GO:0050650">
    <property type="term" value="P:chondroitin sulfate proteoglycan biosynthetic process"/>
    <property type="evidence" value="ECO:0007669"/>
    <property type="project" value="InterPro"/>
</dbReference>
<evidence type="ECO:0000313" key="3">
    <source>
        <dbReference type="Proteomes" id="UP000095284"/>
    </source>
</evidence>
<dbReference type="Proteomes" id="UP000582659">
    <property type="component" value="Unassembled WGS sequence"/>
</dbReference>
<organism evidence="3 5">
    <name type="scientific">Bursaphelenchus xylophilus</name>
    <name type="common">Pinewood nematode worm</name>
    <name type="synonym">Aphelenchoides xylophilus</name>
    <dbReference type="NCBI Taxonomy" id="6326"/>
    <lineage>
        <taxon>Eukaryota</taxon>
        <taxon>Metazoa</taxon>
        <taxon>Ecdysozoa</taxon>
        <taxon>Nematoda</taxon>
        <taxon>Chromadorea</taxon>
        <taxon>Rhabditida</taxon>
        <taxon>Tylenchina</taxon>
        <taxon>Tylenchomorpha</taxon>
        <taxon>Aphelenchoidea</taxon>
        <taxon>Aphelenchoididae</taxon>
        <taxon>Bursaphelenchus</taxon>
    </lineage>
</organism>
<accession>A0A1I7RQB8</accession>
<dbReference type="InterPro" id="IPR005331">
    <property type="entry name" value="Sulfotransferase"/>
</dbReference>
<evidence type="ECO:0000313" key="5">
    <source>
        <dbReference type="WBParaSite" id="BXY_0291000.1"/>
    </source>
</evidence>
<evidence type="ECO:0000313" key="1">
    <source>
        <dbReference type="EMBL" id="CAD5219239.1"/>
    </source>
</evidence>
<proteinExistence type="predicted"/>
<gene>
    <name evidence="1" type="ORF">BXYJ_LOCUS5579</name>
</gene>
<dbReference type="OrthoDB" id="408912at2759"/>
<reference evidence="5" key="1">
    <citation type="submission" date="2016-11" db="UniProtKB">
        <authorList>
            <consortium name="WormBaseParasite"/>
        </authorList>
    </citation>
    <scope>IDENTIFICATION</scope>
</reference>
<dbReference type="GO" id="GO:0047756">
    <property type="term" value="F:chondroitin 4-sulfotransferase activity"/>
    <property type="evidence" value="ECO:0007669"/>
    <property type="project" value="InterPro"/>
</dbReference>
<name>A0A1I7RQB8_BURXY</name>
<protein>
    <submittedName>
        <fullName evidence="1">(pine wood nematode) hypothetical protein</fullName>
    </submittedName>
</protein>
<dbReference type="PANTHER" id="PTHR22900:SF5">
    <property type="entry name" value="PROTEIN CBG14245"/>
    <property type="match status" value="1"/>
</dbReference>
<reference evidence="2" key="2">
    <citation type="submission" date="2020-08" db="EMBL/GenBank/DDBJ databases">
        <authorList>
            <person name="Kikuchi T."/>
        </authorList>
    </citation>
    <scope>NUCLEOTIDE SEQUENCE</scope>
    <source>
        <strain evidence="1">Ka4C1</strain>
    </source>
</reference>
<keyword evidence="4" id="KW-1185">Reference proteome</keyword>
<dbReference type="Proteomes" id="UP000095284">
    <property type="component" value="Unplaced"/>
</dbReference>
<dbReference type="AlphaFoldDB" id="A0A1I7RQB8"/>
<dbReference type="GO" id="GO:1902884">
    <property type="term" value="P:positive regulation of response to oxidative stress"/>
    <property type="evidence" value="ECO:0007669"/>
    <property type="project" value="InterPro"/>
</dbReference>
<dbReference type="Pfam" id="PF03567">
    <property type="entry name" value="Sulfotransfer_2"/>
    <property type="match status" value="1"/>
</dbReference>
<dbReference type="WBParaSite" id="BXY_0291000.1">
    <property type="protein sequence ID" value="BXY_0291000.1"/>
    <property type="gene ID" value="BXY_0291000"/>
</dbReference>
<dbReference type="PANTHER" id="PTHR22900">
    <property type="entry name" value="PROTEIN CBG14245-RELATED"/>
    <property type="match status" value="1"/>
</dbReference>
<dbReference type="InterPro" id="IPR007669">
    <property type="entry name" value="Chst-1-like"/>
</dbReference>
<dbReference type="EMBL" id="CAJFCV020000003">
    <property type="protein sequence ID" value="CAG9104320.1"/>
    <property type="molecule type" value="Genomic_DNA"/>
</dbReference>